<dbReference type="GO" id="GO:0003887">
    <property type="term" value="F:DNA-directed DNA polymerase activity"/>
    <property type="evidence" value="ECO:0007669"/>
    <property type="project" value="InterPro"/>
</dbReference>
<sequence>MAHVRFYYDVPEPLALAYELVARAYRAGQEVAVRLEDEATLATFAHRLWTQESGAFLPNVPAGSPLAGQTPIVLLTAEAPIPPRPVLIQLARSHPELDQNSEWILEIVGPQENDKAPARERFRRYRAEGHDVQAIPRKTPTP</sequence>
<dbReference type="Pfam" id="PF04364">
    <property type="entry name" value="DNA_pol3_chi"/>
    <property type="match status" value="1"/>
</dbReference>
<dbReference type="PANTHER" id="PTHR38767:SF1">
    <property type="entry name" value="DNA POLYMERASE III SUBUNIT CHI"/>
    <property type="match status" value="1"/>
</dbReference>
<dbReference type="InterPro" id="IPR007459">
    <property type="entry name" value="DNA_pol3_chi"/>
</dbReference>
<organism evidence="1 2">
    <name type="scientific">Tepidiphilus thermophilus</name>
    <dbReference type="NCBI Taxonomy" id="876478"/>
    <lineage>
        <taxon>Bacteria</taxon>
        <taxon>Pseudomonadati</taxon>
        <taxon>Pseudomonadota</taxon>
        <taxon>Hydrogenophilia</taxon>
        <taxon>Hydrogenophilales</taxon>
        <taxon>Hydrogenophilaceae</taxon>
        <taxon>Tepidiphilus</taxon>
    </lineage>
</organism>
<dbReference type="GO" id="GO:0032298">
    <property type="term" value="P:positive regulation of DNA-templated DNA replication initiation"/>
    <property type="evidence" value="ECO:0007669"/>
    <property type="project" value="TreeGrafter"/>
</dbReference>
<dbReference type="PANTHER" id="PTHR38767">
    <property type="entry name" value="DNA POLYMERASE III SUBUNIT CHI"/>
    <property type="match status" value="1"/>
</dbReference>
<gene>
    <name evidence="1" type="ORF">Ga0061068_1064</name>
</gene>
<dbReference type="GO" id="GO:0003677">
    <property type="term" value="F:DNA binding"/>
    <property type="evidence" value="ECO:0007669"/>
    <property type="project" value="InterPro"/>
</dbReference>
<reference evidence="2" key="1">
    <citation type="submission" date="2015-08" db="EMBL/GenBank/DDBJ databases">
        <authorList>
            <person name="Babu N.S."/>
            <person name="Beckwith C.J."/>
            <person name="Beseler K.G."/>
            <person name="Brison A."/>
            <person name="Carone J.V."/>
            <person name="Caskin T.P."/>
            <person name="Diamond M."/>
            <person name="Durham M.E."/>
            <person name="Foxe J.M."/>
            <person name="Go M."/>
            <person name="Henderson B.A."/>
            <person name="Jones I.B."/>
            <person name="McGettigan J.A."/>
            <person name="Micheletti S.J."/>
            <person name="Nasrallah M.E."/>
            <person name="Ortiz D."/>
            <person name="Piller C.R."/>
            <person name="Privatt S.R."/>
            <person name="Schneider S.L."/>
            <person name="Sharp S."/>
            <person name="Smith T.C."/>
            <person name="Stanton J.D."/>
            <person name="Ullery H.E."/>
            <person name="Wilson R.J."/>
            <person name="Serrano M.G."/>
            <person name="Buck G."/>
            <person name="Lee V."/>
            <person name="Wang Y."/>
            <person name="Carvalho R."/>
            <person name="Voegtly L."/>
            <person name="Shi R."/>
            <person name="Duckworth R."/>
            <person name="Johnson A."/>
            <person name="Loviza R."/>
            <person name="Walstead R."/>
            <person name="Shah Z."/>
            <person name="Kiflezghi M."/>
            <person name="Wade K."/>
            <person name="Ball S.L."/>
            <person name="Bradley K.W."/>
            <person name="Asai D.J."/>
            <person name="Bowman C.A."/>
            <person name="Russell D.A."/>
            <person name="Pope W.H."/>
            <person name="Jacobs-Sera D."/>
            <person name="Hendrix R.W."/>
            <person name="Hatfull G.F."/>
        </authorList>
    </citation>
    <scope>NUCLEOTIDE SEQUENCE [LARGE SCALE GENOMIC DNA]</scope>
    <source>
        <strain evidence="2">JCM 19170</strain>
    </source>
</reference>
<evidence type="ECO:0000313" key="1">
    <source>
        <dbReference type="EMBL" id="CUB07259.1"/>
    </source>
</evidence>
<dbReference type="RefSeq" id="WP_055423554.1">
    <property type="nucleotide sequence ID" value="NZ_CYHH01000006.1"/>
</dbReference>
<protein>
    <submittedName>
        <fullName evidence="1">DNA polymerase III, chi subunit</fullName>
    </submittedName>
</protein>
<accession>A0A0K6IW37</accession>
<dbReference type="SUPFAM" id="SSF102400">
    <property type="entry name" value="DNA polymerase III chi subunit"/>
    <property type="match status" value="1"/>
</dbReference>
<keyword evidence="2" id="KW-1185">Reference proteome</keyword>
<name>A0A0K6IW37_9PROT</name>
<dbReference type="EMBL" id="CYHH01000006">
    <property type="protein sequence ID" value="CUB07259.1"/>
    <property type="molecule type" value="Genomic_DNA"/>
</dbReference>
<dbReference type="Proteomes" id="UP000182108">
    <property type="component" value="Unassembled WGS sequence"/>
</dbReference>
<dbReference type="Gene3D" id="3.40.50.10110">
    <property type="entry name" value="DNA polymerase III subunit chi"/>
    <property type="match status" value="1"/>
</dbReference>
<evidence type="ECO:0000313" key="2">
    <source>
        <dbReference type="Proteomes" id="UP000182108"/>
    </source>
</evidence>
<dbReference type="InterPro" id="IPR036768">
    <property type="entry name" value="PolIII_chi_sf"/>
</dbReference>
<dbReference type="OrthoDB" id="5297568at2"/>
<dbReference type="GO" id="GO:0006260">
    <property type="term" value="P:DNA replication"/>
    <property type="evidence" value="ECO:0007669"/>
    <property type="project" value="InterPro"/>
</dbReference>
<proteinExistence type="predicted"/>
<dbReference type="AlphaFoldDB" id="A0A0K6IW37"/>